<proteinExistence type="predicted"/>
<evidence type="ECO:0000256" key="1">
    <source>
        <dbReference type="SAM" id="MobiDB-lite"/>
    </source>
</evidence>
<feature type="transmembrane region" description="Helical" evidence="2">
    <location>
        <begin position="178"/>
        <end position="196"/>
    </location>
</feature>
<name>K8F090_9CHLO</name>
<keyword evidence="4" id="KW-1185">Reference proteome</keyword>
<dbReference type="AlphaFoldDB" id="K8F090"/>
<keyword evidence="2" id="KW-0812">Transmembrane</keyword>
<gene>
    <name evidence="3" type="ordered locus">Bathy10g04040</name>
</gene>
<dbReference type="Pfam" id="PF06966">
    <property type="entry name" value="DUF1295"/>
    <property type="match status" value="1"/>
</dbReference>
<dbReference type="GO" id="GO:0016020">
    <property type="term" value="C:membrane"/>
    <property type="evidence" value="ECO:0007669"/>
    <property type="project" value="TreeGrafter"/>
</dbReference>
<organism evidence="3 4">
    <name type="scientific">Bathycoccus prasinos</name>
    <dbReference type="NCBI Taxonomy" id="41875"/>
    <lineage>
        <taxon>Eukaryota</taxon>
        <taxon>Viridiplantae</taxon>
        <taxon>Chlorophyta</taxon>
        <taxon>Mamiellophyceae</taxon>
        <taxon>Mamiellales</taxon>
        <taxon>Bathycoccaceae</taxon>
        <taxon>Bathycoccus</taxon>
    </lineage>
</organism>
<feature type="transmembrane region" description="Helical" evidence="2">
    <location>
        <begin position="225"/>
        <end position="244"/>
    </location>
</feature>
<dbReference type="Proteomes" id="UP000198341">
    <property type="component" value="Chromosome 10"/>
</dbReference>
<feature type="compositionally biased region" description="Low complexity" evidence="1">
    <location>
        <begin position="1"/>
        <end position="17"/>
    </location>
</feature>
<feature type="transmembrane region" description="Helical" evidence="2">
    <location>
        <begin position="303"/>
        <end position="322"/>
    </location>
</feature>
<dbReference type="eggNOG" id="KOG4650">
    <property type="taxonomic scope" value="Eukaryota"/>
</dbReference>
<dbReference type="RefSeq" id="XP_007510672.1">
    <property type="nucleotide sequence ID" value="XM_007510610.1"/>
</dbReference>
<sequence>MVSPSTASISAVSSVSPLATTRRSNNTTPTIRTSSKSSSSKSSSHLFSFSSGSVRGKRIKLLRTTTTTKERQVVTKTSSQQKFISPLFELAAKKTPATAVVAAKPVAMCAAVAASLSAASPLAFPVFTAAAILPVTLAYINPVYSFSVGYGLSVAASAGILLKSASISGILLPELCQLHILGGLLYGLRLGIFLAIRSKTWKDWGKKAKASPEAQNSKSFLQKTMVIVGCGFIYALMASPMLFHYQHANVVAHHEILKAGVVMQYVGLVLEAVADQWKYFHYQKNEGKFCQTGPYAFCRHPNYLGEILFWLGLYVAGVPAMLTKWSTFIPASIGCAFILFLMTMASKRGDKNALEKYGDAPGYKEYREKSCSLVPGF</sequence>
<protein>
    <submittedName>
        <fullName evidence="3">Uncharacterized protein</fullName>
    </submittedName>
</protein>
<dbReference type="EMBL" id="FO082269">
    <property type="protein sequence ID" value="CCO18205.1"/>
    <property type="molecule type" value="Genomic_DNA"/>
</dbReference>
<accession>K8F090</accession>
<evidence type="ECO:0000313" key="4">
    <source>
        <dbReference type="Proteomes" id="UP000198341"/>
    </source>
</evidence>
<keyword evidence="2" id="KW-0472">Membrane</keyword>
<dbReference type="PROSITE" id="PS50244">
    <property type="entry name" value="S5A_REDUCTASE"/>
    <property type="match status" value="1"/>
</dbReference>
<evidence type="ECO:0000256" key="2">
    <source>
        <dbReference type="SAM" id="Phobius"/>
    </source>
</evidence>
<feature type="region of interest" description="Disordered" evidence="1">
    <location>
        <begin position="1"/>
        <end position="49"/>
    </location>
</feature>
<feature type="compositionally biased region" description="Polar residues" evidence="1">
    <location>
        <begin position="18"/>
        <end position="33"/>
    </location>
</feature>
<keyword evidence="2" id="KW-1133">Transmembrane helix</keyword>
<evidence type="ECO:0000313" key="3">
    <source>
        <dbReference type="EMBL" id="CCO18205.1"/>
    </source>
</evidence>
<dbReference type="Gene3D" id="1.20.120.1630">
    <property type="match status" value="1"/>
</dbReference>
<dbReference type="GeneID" id="19013479"/>
<reference evidence="3 4" key="1">
    <citation type="submission" date="2011-10" db="EMBL/GenBank/DDBJ databases">
        <authorList>
            <person name="Genoscope - CEA"/>
        </authorList>
    </citation>
    <scope>NUCLEOTIDE SEQUENCE [LARGE SCALE GENOMIC DNA]</scope>
    <source>
        <strain evidence="3 4">RCC 1105</strain>
    </source>
</reference>
<dbReference type="InterPro" id="IPR010721">
    <property type="entry name" value="UstE-like"/>
</dbReference>
<dbReference type="PANTHER" id="PTHR32251:SF15">
    <property type="entry name" value="3-OXO-5-ALPHA-STEROID 4-DEHYDROGENASE (DUF1295)"/>
    <property type="match status" value="1"/>
</dbReference>
<dbReference type="PANTHER" id="PTHR32251">
    <property type="entry name" value="3-OXO-5-ALPHA-STEROID 4-DEHYDROGENASE"/>
    <property type="match status" value="1"/>
</dbReference>
<dbReference type="KEGG" id="bpg:Bathy10g04040"/>
<feature type="compositionally biased region" description="Low complexity" evidence="1">
    <location>
        <begin position="34"/>
        <end position="49"/>
    </location>
</feature>
<dbReference type="OrthoDB" id="67965at2759"/>
<feature type="transmembrane region" description="Helical" evidence="2">
    <location>
        <begin position="122"/>
        <end position="140"/>
    </location>
</feature>